<dbReference type="AlphaFoldDB" id="A0AB39XUV8"/>
<protein>
    <submittedName>
        <fullName evidence="1">Uncharacterized protein</fullName>
    </submittedName>
</protein>
<evidence type="ECO:0000313" key="1">
    <source>
        <dbReference type="EMBL" id="XDV61014.1"/>
    </source>
</evidence>
<sequence>MITIKKVINIFQDGSSALVATSTKGAHSPPTLHNAQFLPEIGKRDTKLPAHRRISTSGSVQQSKAAEGVVVGDTEREAGVFIVTLEVGRMLGVEAKLRVATRALSYEHRDEVSAN</sequence>
<proteinExistence type="predicted"/>
<dbReference type="RefSeq" id="WP_369726356.1">
    <property type="nucleotide sequence ID" value="NZ_CP165734.1"/>
</dbReference>
<name>A0AB39XUV8_9BRAD</name>
<organism evidence="1">
    <name type="scientific">Bradyrhizobium sp. LLZ17</name>
    <dbReference type="NCBI Taxonomy" id="3239388"/>
    <lineage>
        <taxon>Bacteria</taxon>
        <taxon>Pseudomonadati</taxon>
        <taxon>Pseudomonadota</taxon>
        <taxon>Alphaproteobacteria</taxon>
        <taxon>Hyphomicrobiales</taxon>
        <taxon>Nitrobacteraceae</taxon>
        <taxon>Bradyrhizobium</taxon>
    </lineage>
</organism>
<accession>A0AB39XUV8</accession>
<dbReference type="EMBL" id="CP165734">
    <property type="protein sequence ID" value="XDV61014.1"/>
    <property type="molecule type" value="Genomic_DNA"/>
</dbReference>
<reference evidence="1" key="1">
    <citation type="submission" date="2024-08" db="EMBL/GenBank/DDBJ databases">
        <authorList>
            <person name="Chaddad Z."/>
            <person name="Lamrabet M."/>
            <person name="Bouhnik O."/>
            <person name="Alami S."/>
            <person name="Wipf D."/>
            <person name="Courty P.E."/>
            <person name="Missbah El Idrissi M."/>
        </authorList>
    </citation>
    <scope>NUCLEOTIDE SEQUENCE</scope>
    <source>
        <strain evidence="1">LLZ17</strain>
    </source>
</reference>
<gene>
    <name evidence="1" type="ORF">AB8Z38_18190</name>
</gene>